<organism evidence="1 2">
    <name type="scientific">Kibdelosporangium banguiense</name>
    <dbReference type="NCBI Taxonomy" id="1365924"/>
    <lineage>
        <taxon>Bacteria</taxon>
        <taxon>Bacillati</taxon>
        <taxon>Actinomycetota</taxon>
        <taxon>Actinomycetes</taxon>
        <taxon>Pseudonocardiales</taxon>
        <taxon>Pseudonocardiaceae</taxon>
        <taxon>Kibdelosporangium</taxon>
    </lineage>
</organism>
<gene>
    <name evidence="1" type="ORF">JOF56_009245</name>
</gene>
<accession>A0ABS4TWS5</accession>
<sequence>MAGRDHQERELHQLQFGGLVTDSGVDHLSEYVVSAPASALVYLFPQERQVVLSGGSRPLRGQ</sequence>
<protein>
    <submittedName>
        <fullName evidence="1">Uncharacterized protein</fullName>
    </submittedName>
</protein>
<name>A0ABS4TWS5_9PSEU</name>
<dbReference type="RefSeq" id="WP_245378673.1">
    <property type="nucleotide sequence ID" value="NZ_JAGINW010000001.1"/>
</dbReference>
<dbReference type="Proteomes" id="UP001519332">
    <property type="component" value="Unassembled WGS sequence"/>
</dbReference>
<proteinExistence type="predicted"/>
<evidence type="ECO:0000313" key="2">
    <source>
        <dbReference type="Proteomes" id="UP001519332"/>
    </source>
</evidence>
<evidence type="ECO:0000313" key="1">
    <source>
        <dbReference type="EMBL" id="MBP2328860.1"/>
    </source>
</evidence>
<dbReference type="EMBL" id="JAGINW010000001">
    <property type="protein sequence ID" value="MBP2328860.1"/>
    <property type="molecule type" value="Genomic_DNA"/>
</dbReference>
<reference evidence="1 2" key="1">
    <citation type="submission" date="2021-03" db="EMBL/GenBank/DDBJ databases">
        <title>Sequencing the genomes of 1000 actinobacteria strains.</title>
        <authorList>
            <person name="Klenk H.-P."/>
        </authorList>
    </citation>
    <scope>NUCLEOTIDE SEQUENCE [LARGE SCALE GENOMIC DNA]</scope>
    <source>
        <strain evidence="1 2">DSM 46670</strain>
    </source>
</reference>
<comment type="caution">
    <text evidence="1">The sequence shown here is derived from an EMBL/GenBank/DDBJ whole genome shotgun (WGS) entry which is preliminary data.</text>
</comment>
<keyword evidence="2" id="KW-1185">Reference proteome</keyword>